<evidence type="ECO:0000256" key="4">
    <source>
        <dbReference type="ARBA" id="ARBA00023054"/>
    </source>
</evidence>
<sequence>IHVAFLQTLESCFQEQLRLQAQVRLLEHSIKQQQAKIVQLLMERDAQVRQRRGENSVINLGEGREYKDCAEIYKTGHTENGFYKIKPLRSPNAFLAYCDMSEGGGWTSLGEGNIRT</sequence>
<evidence type="ECO:0000256" key="9">
    <source>
        <dbReference type="ARBA" id="ARBA00049681"/>
    </source>
</evidence>
<keyword evidence="6" id="KW-1015">Disulfide bond</keyword>
<keyword evidence="2" id="KW-0964">Secreted</keyword>
<dbReference type="PANTHER" id="PTHR47221">
    <property type="entry name" value="FIBRINOGEN ALPHA CHAIN"/>
    <property type="match status" value="1"/>
</dbReference>
<dbReference type="Gene3D" id="3.90.215.10">
    <property type="entry name" value="Gamma Fibrinogen, chain A, domain 1"/>
    <property type="match status" value="1"/>
</dbReference>
<organism evidence="11 12">
    <name type="scientific">Salvator merianae</name>
    <name type="common">Argentine black and white tegu</name>
    <name type="synonym">Tupinambis merianae</name>
    <dbReference type="NCBI Taxonomy" id="96440"/>
    <lineage>
        <taxon>Eukaryota</taxon>
        <taxon>Metazoa</taxon>
        <taxon>Chordata</taxon>
        <taxon>Craniata</taxon>
        <taxon>Vertebrata</taxon>
        <taxon>Euteleostomi</taxon>
        <taxon>Lepidosauria</taxon>
        <taxon>Squamata</taxon>
        <taxon>Bifurcata</taxon>
        <taxon>Unidentata</taxon>
        <taxon>Episquamata</taxon>
        <taxon>Laterata</taxon>
        <taxon>Teiioidea</taxon>
        <taxon>Teiidae</taxon>
        <taxon>Salvator</taxon>
    </lineage>
</organism>
<dbReference type="GO" id="GO:0002250">
    <property type="term" value="P:adaptive immune response"/>
    <property type="evidence" value="ECO:0007669"/>
    <property type="project" value="UniProtKB-KW"/>
</dbReference>
<evidence type="ECO:0000313" key="12">
    <source>
        <dbReference type="Proteomes" id="UP000694421"/>
    </source>
</evidence>
<protein>
    <recommendedName>
        <fullName evidence="7">Fibrinogen-like protein 1</fullName>
    </recommendedName>
</protein>
<dbReference type="GO" id="GO:0072377">
    <property type="term" value="P:blood coagulation, common pathway"/>
    <property type="evidence" value="ECO:0007669"/>
    <property type="project" value="TreeGrafter"/>
</dbReference>
<accession>A0A8D0BXG2</accession>
<dbReference type="GO" id="GO:0070527">
    <property type="term" value="P:platelet aggregation"/>
    <property type="evidence" value="ECO:0007669"/>
    <property type="project" value="TreeGrafter"/>
</dbReference>
<keyword evidence="12" id="KW-1185">Reference proteome</keyword>
<dbReference type="Pfam" id="PF00147">
    <property type="entry name" value="Fibrinogen_C"/>
    <property type="match status" value="1"/>
</dbReference>
<dbReference type="GO" id="GO:0005201">
    <property type="term" value="F:extracellular matrix structural constituent"/>
    <property type="evidence" value="ECO:0007669"/>
    <property type="project" value="TreeGrafter"/>
</dbReference>
<keyword evidence="3" id="KW-0732">Signal</keyword>
<dbReference type="Ensembl" id="ENSSMRT00000014618.1">
    <property type="protein sequence ID" value="ENSSMRP00000012548.1"/>
    <property type="gene ID" value="ENSSMRG00000009657.1"/>
</dbReference>
<dbReference type="GeneTree" id="ENSGT00940000160647"/>
<reference evidence="11" key="2">
    <citation type="submission" date="2025-09" db="UniProtKB">
        <authorList>
            <consortium name="Ensembl"/>
        </authorList>
    </citation>
    <scope>IDENTIFICATION</scope>
</reference>
<evidence type="ECO:0000256" key="6">
    <source>
        <dbReference type="ARBA" id="ARBA00023157"/>
    </source>
</evidence>
<comment type="subcellular location">
    <subcellularLocation>
        <location evidence="1">Secreted</location>
    </subcellularLocation>
</comment>
<evidence type="ECO:0000256" key="3">
    <source>
        <dbReference type="ARBA" id="ARBA00022729"/>
    </source>
</evidence>
<evidence type="ECO:0000256" key="8">
    <source>
        <dbReference type="ARBA" id="ARBA00049639"/>
    </source>
</evidence>
<dbReference type="GO" id="GO:0030674">
    <property type="term" value="F:protein-macromolecule adaptor activity"/>
    <property type="evidence" value="ECO:0007669"/>
    <property type="project" value="TreeGrafter"/>
</dbReference>
<reference evidence="11" key="1">
    <citation type="submission" date="2025-08" db="UniProtKB">
        <authorList>
            <consortium name="Ensembl"/>
        </authorList>
    </citation>
    <scope>IDENTIFICATION</scope>
</reference>
<dbReference type="PANTHER" id="PTHR47221:SF8">
    <property type="entry name" value="FIBRINOGEN LIKE 1A"/>
    <property type="match status" value="1"/>
</dbReference>
<evidence type="ECO:0000256" key="2">
    <source>
        <dbReference type="ARBA" id="ARBA00022525"/>
    </source>
</evidence>
<keyword evidence="4" id="KW-0175">Coiled coil</keyword>
<keyword evidence="5" id="KW-1064">Adaptive immunity</keyword>
<dbReference type="InterPro" id="IPR014716">
    <property type="entry name" value="Fibrinogen_a/b/g_C_1"/>
</dbReference>
<keyword evidence="5" id="KW-0391">Immunity</keyword>
<dbReference type="NCBIfam" id="NF040941">
    <property type="entry name" value="GGGWT_bact"/>
    <property type="match status" value="1"/>
</dbReference>
<comment type="function">
    <text evidence="8">Immune suppressive molecule that inhibits antigen-specific T-cell activation by acting as a major ligand of LAG3. Responsible for LAG3 T-cell inhibitory function. Binds LAG3 independently from MHC class II (MHC-II). Secreted by, and promotes growth of, hepatocytes.</text>
</comment>
<dbReference type="GO" id="GO:0034116">
    <property type="term" value="P:positive regulation of heterotypic cell-cell adhesion"/>
    <property type="evidence" value="ECO:0007669"/>
    <property type="project" value="TreeGrafter"/>
</dbReference>
<dbReference type="InterPro" id="IPR036056">
    <property type="entry name" value="Fibrinogen-like_C"/>
</dbReference>
<evidence type="ECO:0000313" key="11">
    <source>
        <dbReference type="Ensembl" id="ENSSMRP00000012548.1"/>
    </source>
</evidence>
<dbReference type="GO" id="GO:0042730">
    <property type="term" value="P:fibrinolysis"/>
    <property type="evidence" value="ECO:0007669"/>
    <property type="project" value="TreeGrafter"/>
</dbReference>
<dbReference type="GO" id="GO:0005577">
    <property type="term" value="C:fibrinogen complex"/>
    <property type="evidence" value="ECO:0007669"/>
    <property type="project" value="TreeGrafter"/>
</dbReference>
<feature type="domain" description="Fibrinogen C-terminal" evidence="10">
    <location>
        <begin position="60"/>
        <end position="116"/>
    </location>
</feature>
<dbReference type="InterPro" id="IPR002181">
    <property type="entry name" value="Fibrinogen_a/b/g_C_dom"/>
</dbReference>
<dbReference type="InterPro" id="IPR037579">
    <property type="entry name" value="FIB_ANG-like"/>
</dbReference>
<dbReference type="SUPFAM" id="SSF56496">
    <property type="entry name" value="Fibrinogen C-terminal domain-like"/>
    <property type="match status" value="1"/>
</dbReference>
<dbReference type="PROSITE" id="PS51406">
    <property type="entry name" value="FIBRINOGEN_C_2"/>
    <property type="match status" value="1"/>
</dbReference>
<name>A0A8D0BXG2_SALMN</name>
<comment type="subunit">
    <text evidence="9">Homodimer. Interacts (via the Fibrinogen C-terminal domain) with LAG3 (via Ig-like domains 1 and 2).</text>
</comment>
<dbReference type="Proteomes" id="UP000694421">
    <property type="component" value="Unplaced"/>
</dbReference>
<proteinExistence type="predicted"/>
<evidence type="ECO:0000256" key="1">
    <source>
        <dbReference type="ARBA" id="ARBA00004613"/>
    </source>
</evidence>
<evidence type="ECO:0000256" key="7">
    <source>
        <dbReference type="ARBA" id="ARBA00039489"/>
    </source>
</evidence>
<dbReference type="AlphaFoldDB" id="A0A8D0BXG2"/>
<evidence type="ECO:0000256" key="5">
    <source>
        <dbReference type="ARBA" id="ARBA00023130"/>
    </source>
</evidence>
<evidence type="ECO:0000259" key="10">
    <source>
        <dbReference type="PROSITE" id="PS51406"/>
    </source>
</evidence>